<dbReference type="Gene3D" id="3.90.1150.200">
    <property type="match status" value="1"/>
</dbReference>
<gene>
    <name evidence="2" type="ORF">H7B67_14300</name>
</gene>
<dbReference type="Proteomes" id="UP000535838">
    <property type="component" value="Unassembled WGS sequence"/>
</dbReference>
<evidence type="ECO:0000313" key="3">
    <source>
        <dbReference type="Proteomes" id="UP000535838"/>
    </source>
</evidence>
<keyword evidence="3" id="KW-1185">Reference proteome</keyword>
<reference evidence="2 3" key="1">
    <citation type="submission" date="2020-08" db="EMBL/GenBank/DDBJ databases">
        <title>Cohnella phylogeny.</title>
        <authorList>
            <person name="Dunlap C."/>
        </authorList>
    </citation>
    <scope>NUCLEOTIDE SEQUENCE [LARGE SCALE GENOMIC DNA]</scope>
    <source>
        <strain evidence="2 3">DSM 25241</strain>
    </source>
</reference>
<sequence>MPEQKSKKLSGPDQVIRFLADLDHPYKREIEVVRQIILSADDQLTEHIKWNAPSFCVNGEDRITFNLHGKEGFRLIFHCGSKSVSRQDSGKLFEDPTHLLEWVTDDRAIVKLASADDVEAKKEKLLEVISLWIKETKAD</sequence>
<dbReference type="RefSeq" id="WP_185120529.1">
    <property type="nucleotide sequence ID" value="NZ_JACJVQ010000013.1"/>
</dbReference>
<organism evidence="2 3">
    <name type="scientific">Cohnella thailandensis</name>
    <dbReference type="NCBI Taxonomy" id="557557"/>
    <lineage>
        <taxon>Bacteria</taxon>
        <taxon>Bacillati</taxon>
        <taxon>Bacillota</taxon>
        <taxon>Bacilli</taxon>
        <taxon>Bacillales</taxon>
        <taxon>Paenibacillaceae</taxon>
        <taxon>Cohnella</taxon>
    </lineage>
</organism>
<dbReference type="InterPro" id="IPR014922">
    <property type="entry name" value="YdhG-like"/>
</dbReference>
<evidence type="ECO:0000259" key="1">
    <source>
        <dbReference type="Pfam" id="PF08818"/>
    </source>
</evidence>
<evidence type="ECO:0000313" key="2">
    <source>
        <dbReference type="EMBL" id="MBB6635287.1"/>
    </source>
</evidence>
<name>A0A841T085_9BACL</name>
<dbReference type="Pfam" id="PF08818">
    <property type="entry name" value="DUF1801"/>
    <property type="match status" value="1"/>
</dbReference>
<comment type="caution">
    <text evidence="2">The sequence shown here is derived from an EMBL/GenBank/DDBJ whole genome shotgun (WGS) entry which is preliminary data.</text>
</comment>
<accession>A0A841T085</accession>
<protein>
    <submittedName>
        <fullName evidence="2">DUF1801 domain-containing protein</fullName>
    </submittedName>
</protein>
<dbReference type="AlphaFoldDB" id="A0A841T085"/>
<dbReference type="EMBL" id="JACJVQ010000013">
    <property type="protein sequence ID" value="MBB6635287.1"/>
    <property type="molecule type" value="Genomic_DNA"/>
</dbReference>
<feature type="domain" description="YdhG-like" evidence="1">
    <location>
        <begin position="28"/>
        <end position="130"/>
    </location>
</feature>
<proteinExistence type="predicted"/>
<dbReference type="SUPFAM" id="SSF159888">
    <property type="entry name" value="YdhG-like"/>
    <property type="match status" value="1"/>
</dbReference>